<proteinExistence type="predicted"/>
<gene>
    <name evidence="1" type="ORF">CRENPOLYSF1_170052</name>
</gene>
<dbReference type="AlphaFoldDB" id="A0A1R4H414"/>
<protein>
    <submittedName>
        <fullName evidence="1">Uncharacterized protein</fullName>
    </submittedName>
</protein>
<reference evidence="2" key="1">
    <citation type="submission" date="2017-02" db="EMBL/GenBank/DDBJ databases">
        <authorList>
            <person name="Daims H."/>
        </authorList>
    </citation>
    <scope>NUCLEOTIDE SEQUENCE [LARGE SCALE GENOMIC DNA]</scope>
</reference>
<organism evidence="1 2">
    <name type="scientific">Crenothrix polyspora</name>
    <dbReference type="NCBI Taxonomy" id="360316"/>
    <lineage>
        <taxon>Bacteria</taxon>
        <taxon>Pseudomonadati</taxon>
        <taxon>Pseudomonadota</taxon>
        <taxon>Gammaproteobacteria</taxon>
        <taxon>Methylococcales</taxon>
        <taxon>Crenotrichaceae</taxon>
        <taxon>Crenothrix</taxon>
    </lineage>
</organism>
<keyword evidence="2" id="KW-1185">Reference proteome</keyword>
<dbReference type="Proteomes" id="UP000195667">
    <property type="component" value="Unassembled WGS sequence"/>
</dbReference>
<evidence type="ECO:0000313" key="1">
    <source>
        <dbReference type="EMBL" id="SJM91008.1"/>
    </source>
</evidence>
<accession>A0A1R4H414</accession>
<evidence type="ECO:0000313" key="2">
    <source>
        <dbReference type="Proteomes" id="UP000195667"/>
    </source>
</evidence>
<name>A0A1R4H414_9GAMM</name>
<sequence>MLSSNISQCQAQHFAPEAVEATLDDILVSGSTYFLRRASNARLSPVN</sequence>
<dbReference type="EMBL" id="FUKI01000079">
    <property type="protein sequence ID" value="SJM91008.1"/>
    <property type="molecule type" value="Genomic_DNA"/>
</dbReference>